<reference evidence="3" key="1">
    <citation type="submission" date="2016-06" db="EMBL/GenBank/DDBJ databases">
        <authorList>
            <person name="Varghese N."/>
            <person name="Submissions Spin"/>
        </authorList>
    </citation>
    <scope>NUCLEOTIDE SEQUENCE [LARGE SCALE GENOMIC DNA]</scope>
    <source>
        <strain evidence="3">DSM 45161</strain>
    </source>
</reference>
<dbReference type="Proteomes" id="UP000198215">
    <property type="component" value="Chromosome I"/>
</dbReference>
<proteinExistence type="predicted"/>
<protein>
    <recommendedName>
        <fullName evidence="1">DUF6891 domain-containing protein</fullName>
    </recommendedName>
</protein>
<feature type="domain" description="DUF6891" evidence="1">
    <location>
        <begin position="11"/>
        <end position="187"/>
    </location>
</feature>
<dbReference type="InterPro" id="IPR054186">
    <property type="entry name" value="DUF6891"/>
</dbReference>
<name>A0A1C5JDB6_9ACTN</name>
<evidence type="ECO:0000313" key="2">
    <source>
        <dbReference type="EMBL" id="SCG68550.1"/>
    </source>
</evidence>
<dbReference type="AlphaFoldDB" id="A0A1C5JDB6"/>
<dbReference type="OrthoDB" id="5515732at2"/>
<accession>A0A1C5JDB6</accession>
<keyword evidence="3" id="KW-1185">Reference proteome</keyword>
<organism evidence="2 3">
    <name type="scientific">Micromonospora coxensis</name>
    <dbReference type="NCBI Taxonomy" id="356852"/>
    <lineage>
        <taxon>Bacteria</taxon>
        <taxon>Bacillati</taxon>
        <taxon>Actinomycetota</taxon>
        <taxon>Actinomycetes</taxon>
        <taxon>Micromonosporales</taxon>
        <taxon>Micromonosporaceae</taxon>
        <taxon>Micromonospora</taxon>
    </lineage>
</organism>
<evidence type="ECO:0000259" key="1">
    <source>
        <dbReference type="Pfam" id="PF21831"/>
    </source>
</evidence>
<dbReference type="RefSeq" id="WP_088977713.1">
    <property type="nucleotide sequence ID" value="NZ_LT607753.1"/>
</dbReference>
<dbReference type="EMBL" id="LT607753">
    <property type="protein sequence ID" value="SCG68550.1"/>
    <property type="molecule type" value="Genomic_DNA"/>
</dbReference>
<gene>
    <name evidence="2" type="ORF">GA0070614_4408</name>
</gene>
<dbReference type="Pfam" id="PF21831">
    <property type="entry name" value="DUF6891"/>
    <property type="match status" value="1"/>
</dbReference>
<evidence type="ECO:0000313" key="3">
    <source>
        <dbReference type="Proteomes" id="UP000198215"/>
    </source>
</evidence>
<sequence length="404" mass="43657">MNGDHEQLVGIVREHVRLHVALAEQPAAAIVAATVEHLGDEDDPERVEATAWPVVVEELTAHLTAQTGWPESTDSDRLTAAFRALDAVGIVARENFACCQNCGLGEIGAEVPQGRGVRGYAFYHQQDAEHAVEGDALHVAYGSFEGPPTVELGEEVAAALRAEGLTVDWAGDPNTRIRVPMSWRRRRVGRLAALPATVRDDLAVDVEVLDGWRGLHAPADGPTSAARLAGLHLPWLPAGARLRLTHAAASVVVRREGDALVGAYRDGGEARVGRYDGVELTRRLVDLPDGGDRIPGPAGFLEVTCQHSAGFEEDVPLDTAETLHLLRRMRPLSRDFLTCVGRSGDCVQTAWEPDGLWVERLDTSTATSVGRYATLAEVERVLTVLAGEDRSIVDELGGLETRRW</sequence>